<evidence type="ECO:0000256" key="3">
    <source>
        <dbReference type="ARBA" id="ARBA00023315"/>
    </source>
</evidence>
<comment type="function">
    <text evidence="4">Transfers an acetyl group from acetyl-CoA to L-homoserine, forming acetyl-L-homoserine.</text>
</comment>
<name>A0A0Q0D5F7_9PSED</name>
<dbReference type="SUPFAM" id="SSF52317">
    <property type="entry name" value="Class I glutamine amidotransferase-like"/>
    <property type="match status" value="1"/>
</dbReference>
<dbReference type="AlphaFoldDB" id="A0A0Q0D5F7"/>
<dbReference type="EMBL" id="LJRR01000307">
    <property type="protein sequence ID" value="KPZ12829.1"/>
    <property type="molecule type" value="Genomic_DNA"/>
</dbReference>
<evidence type="ECO:0000313" key="7">
    <source>
        <dbReference type="EMBL" id="KPZ12829.1"/>
    </source>
</evidence>
<dbReference type="Pfam" id="PF04204">
    <property type="entry name" value="HTS"/>
    <property type="match status" value="1"/>
</dbReference>
<feature type="active site" evidence="4">
    <location>
        <position position="249"/>
    </location>
</feature>
<reference evidence="7 8" key="1">
    <citation type="submission" date="2015-09" db="EMBL/GenBank/DDBJ databases">
        <title>Genome announcement of multiple Pseudomonas syringae strains.</title>
        <authorList>
            <person name="Thakur S."/>
            <person name="Wang P.W."/>
            <person name="Gong Y."/>
            <person name="Weir B.S."/>
            <person name="Guttman D.S."/>
        </authorList>
    </citation>
    <scope>NUCLEOTIDE SEQUENCE [LARGE SCALE GENOMIC DNA]</scope>
    <source>
        <strain evidence="7 8">ICMP3963</strain>
    </source>
</reference>
<dbReference type="PATRIC" id="fig|251703.9.peg.5517"/>
<protein>
    <recommendedName>
        <fullName evidence="4">Homoserine O-acetyltransferase</fullName>
        <shortName evidence="4">HAT</shortName>
        <ecNumber evidence="4">2.3.1.31</ecNumber>
    </recommendedName>
    <alternativeName>
        <fullName evidence="4">Homoserine transacetylase</fullName>
        <shortName evidence="4">HTA</shortName>
    </alternativeName>
</protein>
<comment type="similarity">
    <text evidence="4">Belongs to the MetA family.</text>
</comment>
<dbReference type="CDD" id="cd03131">
    <property type="entry name" value="GATase1_HTS"/>
    <property type="match status" value="1"/>
</dbReference>
<keyword evidence="2 4" id="KW-0808">Transferase</keyword>
<dbReference type="UniPathway" id="UPA00051">
    <property type="reaction ID" value="UER00074"/>
</dbReference>
<organism evidence="7 8">
    <name type="scientific">Pseudomonas syringae pv. viburni</name>
    <dbReference type="NCBI Taxonomy" id="251703"/>
    <lineage>
        <taxon>Bacteria</taxon>
        <taxon>Pseudomonadati</taxon>
        <taxon>Pseudomonadota</taxon>
        <taxon>Gammaproteobacteria</taxon>
        <taxon>Pseudomonadales</taxon>
        <taxon>Pseudomonadaceae</taxon>
        <taxon>Pseudomonas</taxon>
    </lineage>
</organism>
<proteinExistence type="inferred from homology"/>
<evidence type="ECO:0000256" key="4">
    <source>
        <dbReference type="HAMAP-Rule" id="MF_00295"/>
    </source>
</evidence>
<dbReference type="Gene3D" id="3.40.50.880">
    <property type="match status" value="1"/>
</dbReference>
<accession>A0A0Q0D5F7</accession>
<feature type="site" description="Important for acyl-CoA specificity" evidence="4">
    <location>
        <position position="123"/>
    </location>
</feature>
<dbReference type="GO" id="GO:0008899">
    <property type="term" value="F:homoserine O-succinyltransferase activity"/>
    <property type="evidence" value="ECO:0007669"/>
    <property type="project" value="UniProtKB-UniRule"/>
</dbReference>
<evidence type="ECO:0000256" key="6">
    <source>
        <dbReference type="SAM" id="MobiDB-lite"/>
    </source>
</evidence>
<feature type="region of interest" description="Disordered" evidence="6">
    <location>
        <begin position="312"/>
        <end position="333"/>
    </location>
</feature>
<comment type="pathway">
    <text evidence="4">Amino-acid biosynthesis; L-methionine biosynthesis via de novo pathway; O-acetyl-L-homoserine from L-homoserine: step 1/1.</text>
</comment>
<keyword evidence="4" id="KW-0486">Methionine biosynthesis</keyword>
<dbReference type="InterPro" id="IPR033752">
    <property type="entry name" value="MetA_family"/>
</dbReference>
<gene>
    <name evidence="4" type="primary">metAA</name>
    <name evidence="7" type="ORF">ALO40_03960</name>
</gene>
<feature type="binding site" evidence="4">
    <location>
        <position position="175"/>
    </location>
    <ligand>
        <name>substrate</name>
    </ligand>
</feature>
<keyword evidence="4" id="KW-0963">Cytoplasm</keyword>
<keyword evidence="1 4" id="KW-0028">Amino-acid biosynthesis</keyword>
<evidence type="ECO:0000256" key="5">
    <source>
        <dbReference type="PIRSR" id="PIRSR000450-1"/>
    </source>
</evidence>
<evidence type="ECO:0000256" key="1">
    <source>
        <dbReference type="ARBA" id="ARBA00022605"/>
    </source>
</evidence>
<comment type="caution">
    <text evidence="4">Lacks conserved residue(s) required for the propagation of feature annotation.</text>
</comment>
<dbReference type="GO" id="GO:0004414">
    <property type="term" value="F:homoserine O-acetyltransferase activity"/>
    <property type="evidence" value="ECO:0007669"/>
    <property type="project" value="UniProtKB-EC"/>
</dbReference>
<feature type="binding site" evidence="4">
    <location>
        <position position="204"/>
    </location>
    <ligand>
        <name>substrate</name>
    </ligand>
</feature>
<dbReference type="PANTHER" id="PTHR20919:SF0">
    <property type="entry name" value="HOMOSERINE O-SUCCINYLTRANSFERASE"/>
    <property type="match status" value="1"/>
</dbReference>
<sequence>MYGTKPKGGWKPMSIIVPKGLPAGYTLAIEGVMVMNNDSTVCPLHRPLRVGLLNLMPNKIDTEIQIARLLGATPLQVELTLVKITSHSPKNTPHEHLASFYQDWHDIQAQKFDGFIVTGAPVETIPFEQVYYWHELTHIFRWTQTNVHRCFNICWGAQAAMHYFHGMPKYTLNEKAFGVFKHHGVGNKSPYLKGLSDDFNIPVSRWTEMRYTDIPTNSGISVLIDSPDTGLCLLDDPNHHALHFFNHIEYDSHSLADEYFRDREAGRCVPRPRNYFPEDCEALLPKNQWRSHAHLLFGNWINQISQTTPADLNHIGQDRSRTPSVGKVSRSGT</sequence>
<comment type="catalytic activity">
    <reaction evidence="4">
        <text>L-homoserine + acetyl-CoA = O-acetyl-L-homoserine + CoA</text>
        <dbReference type="Rhea" id="RHEA:13701"/>
        <dbReference type="ChEBI" id="CHEBI:57287"/>
        <dbReference type="ChEBI" id="CHEBI:57288"/>
        <dbReference type="ChEBI" id="CHEBI:57476"/>
        <dbReference type="ChEBI" id="CHEBI:57716"/>
        <dbReference type="EC" id="2.3.1.31"/>
    </reaction>
</comment>
<evidence type="ECO:0000313" key="8">
    <source>
        <dbReference type="Proteomes" id="UP000050317"/>
    </source>
</evidence>
<feature type="site" description="Important for substrate specificity" evidence="4">
    <location>
        <position position="204"/>
    </location>
</feature>
<dbReference type="HAMAP" id="MF_00295">
    <property type="entry name" value="MetA_acyltransf"/>
    <property type="match status" value="1"/>
</dbReference>
<evidence type="ECO:0000256" key="2">
    <source>
        <dbReference type="ARBA" id="ARBA00022679"/>
    </source>
</evidence>
<comment type="subcellular location">
    <subcellularLocation>
        <location evidence="4">Cytoplasm</location>
    </subcellularLocation>
</comment>
<dbReference type="Proteomes" id="UP000050317">
    <property type="component" value="Unassembled WGS sequence"/>
</dbReference>
<feature type="active site" description="Acyl-thioester intermediate" evidence="4 5">
    <location>
        <position position="154"/>
    </location>
</feature>
<dbReference type="GO" id="GO:0009086">
    <property type="term" value="P:methionine biosynthetic process"/>
    <property type="evidence" value="ECO:0007669"/>
    <property type="project" value="UniProtKB-UniRule"/>
</dbReference>
<dbReference type="EC" id="2.3.1.31" evidence="4"/>
<dbReference type="InterPro" id="IPR029062">
    <property type="entry name" value="Class_I_gatase-like"/>
</dbReference>
<feature type="binding site" evidence="4">
    <location>
        <position position="261"/>
    </location>
    <ligand>
        <name>substrate</name>
    </ligand>
</feature>
<dbReference type="PIRSF" id="PIRSF000450">
    <property type="entry name" value="H_ser_succinyltr"/>
    <property type="match status" value="1"/>
</dbReference>
<dbReference type="PANTHER" id="PTHR20919">
    <property type="entry name" value="HOMOSERINE O-SUCCINYLTRANSFERASE"/>
    <property type="match status" value="1"/>
</dbReference>
<dbReference type="GO" id="GO:0005737">
    <property type="term" value="C:cytoplasm"/>
    <property type="evidence" value="ECO:0007669"/>
    <property type="project" value="UniProtKB-SubCell"/>
</dbReference>
<keyword evidence="3 4" id="KW-0012">Acyltransferase</keyword>
<feature type="active site" description="Proton acceptor" evidence="4">
    <location>
        <position position="247"/>
    </location>
</feature>
<comment type="caution">
    <text evidence="7">The sequence shown here is derived from an EMBL/GenBank/DDBJ whole genome shotgun (WGS) entry which is preliminary data.</text>
</comment>